<evidence type="ECO:0000313" key="4">
    <source>
        <dbReference type="Proteomes" id="UP000291116"/>
    </source>
</evidence>
<accession>A0A448ZGP9</accession>
<dbReference type="InterPro" id="IPR039261">
    <property type="entry name" value="FNR_nucleotide-bd"/>
</dbReference>
<dbReference type="SUPFAM" id="SSF63380">
    <property type="entry name" value="Riboflavin synthase domain-like"/>
    <property type="match status" value="1"/>
</dbReference>
<dbReference type="InterPro" id="IPR017938">
    <property type="entry name" value="Riboflavin_synthase-like_b-brl"/>
</dbReference>
<protein>
    <recommendedName>
        <fullName evidence="2">FAD-binding FR-type domain-containing protein</fullName>
    </recommendedName>
</protein>
<sequence>TPSSGTGGSDRIATTLTSALPFPLVPKHGSPARKPKYPPPPVRLRYRSGGTRNRSARCFGSPVPPVPEMAPSGTASAEGSPGTTIHVCQSGTCLSKGADATLVEIEELAGLVGGNGCGVEPTGCLGYCRRGPAVAVAKKGARPRYFVGIKTPEKSADVVERATGEKLPPLEDLPAGARARMETARASKRIEYLTSAYRWNEALACLLEQASRQPTRDPGLEQTTREILRQVGYGDLSGGLSLTEMPASVSGYVPWTLVSAEAVSAHSAVFRFETRDPKRGTPHPRGRGRMPNPVTWHTTMLGAVGANPEGPLPWIERDYTPISSALEWERGRCSILIKIYGDGALTQWLVEHAAGILGGGGSEPPVRVWLSKPVPTLSVPSLVPATSNGDGAPLPGSVLLLLAGTGIVALPQVLAHREPHRFLGISTPRNSQLRCPIDVVHSCREDDLLMLPSIGEWCLEGTRPHPRFRGIRRYDLLVTGASTTDPPFSGCVSASGGRDPWALVQGGLPPNATVHRSRRLTEEMVGEALGRAVRPCRVVVSGPDAFNEAARSFCLASGLVEPGQVTVLAA</sequence>
<proteinExistence type="predicted"/>
<gene>
    <name evidence="3" type="ORF">PSNMU_V1.4_AUG-EV-PASAV3_0081890</name>
</gene>
<dbReference type="Gene3D" id="3.40.50.80">
    <property type="entry name" value="Nucleotide-binding domain of ferredoxin-NADP reductase (FNR) module"/>
    <property type="match status" value="1"/>
</dbReference>
<evidence type="ECO:0000313" key="3">
    <source>
        <dbReference type="EMBL" id="VEU41223.1"/>
    </source>
</evidence>
<dbReference type="CDD" id="cd02980">
    <property type="entry name" value="TRX_Fd_family"/>
    <property type="match status" value="1"/>
</dbReference>
<reference evidence="3 4" key="1">
    <citation type="submission" date="2019-01" db="EMBL/GenBank/DDBJ databases">
        <authorList>
            <person name="Ferrante I. M."/>
        </authorList>
    </citation>
    <scope>NUCLEOTIDE SEQUENCE [LARGE SCALE GENOMIC DNA]</scope>
    <source>
        <strain evidence="3 4">B856</strain>
    </source>
</reference>
<name>A0A448ZGP9_9STRA</name>
<organism evidence="3 4">
    <name type="scientific">Pseudo-nitzschia multistriata</name>
    <dbReference type="NCBI Taxonomy" id="183589"/>
    <lineage>
        <taxon>Eukaryota</taxon>
        <taxon>Sar</taxon>
        <taxon>Stramenopiles</taxon>
        <taxon>Ochrophyta</taxon>
        <taxon>Bacillariophyta</taxon>
        <taxon>Bacillariophyceae</taxon>
        <taxon>Bacillariophycidae</taxon>
        <taxon>Bacillariales</taxon>
        <taxon>Bacillariaceae</taxon>
        <taxon>Pseudo-nitzschia</taxon>
    </lineage>
</organism>
<feature type="domain" description="FAD-binding FR-type" evidence="2">
    <location>
        <begin position="250"/>
        <end position="380"/>
    </location>
</feature>
<evidence type="ECO:0000259" key="2">
    <source>
        <dbReference type="PROSITE" id="PS51384"/>
    </source>
</evidence>
<dbReference type="OrthoDB" id="432685at2759"/>
<dbReference type="AlphaFoldDB" id="A0A448ZGP9"/>
<dbReference type="EMBL" id="CAACVS010000335">
    <property type="protein sequence ID" value="VEU41223.1"/>
    <property type="molecule type" value="Genomic_DNA"/>
</dbReference>
<feature type="region of interest" description="Disordered" evidence="1">
    <location>
        <begin position="1"/>
        <end position="82"/>
    </location>
</feature>
<dbReference type="Gene3D" id="3.40.30.10">
    <property type="entry name" value="Glutaredoxin"/>
    <property type="match status" value="1"/>
</dbReference>
<dbReference type="SUPFAM" id="SSF52833">
    <property type="entry name" value="Thioredoxin-like"/>
    <property type="match status" value="1"/>
</dbReference>
<feature type="non-terminal residue" evidence="3">
    <location>
        <position position="1"/>
    </location>
</feature>
<feature type="compositionally biased region" description="Polar residues" evidence="1">
    <location>
        <begin position="73"/>
        <end position="82"/>
    </location>
</feature>
<evidence type="ECO:0000256" key="1">
    <source>
        <dbReference type="SAM" id="MobiDB-lite"/>
    </source>
</evidence>
<dbReference type="InterPro" id="IPR036249">
    <property type="entry name" value="Thioredoxin-like_sf"/>
</dbReference>
<dbReference type="Proteomes" id="UP000291116">
    <property type="component" value="Unassembled WGS sequence"/>
</dbReference>
<keyword evidence="4" id="KW-1185">Reference proteome</keyword>
<dbReference type="PROSITE" id="PS51384">
    <property type="entry name" value="FAD_FR"/>
    <property type="match status" value="1"/>
</dbReference>
<dbReference type="Gene3D" id="2.40.30.10">
    <property type="entry name" value="Translation factors"/>
    <property type="match status" value="1"/>
</dbReference>
<dbReference type="GO" id="GO:0016491">
    <property type="term" value="F:oxidoreductase activity"/>
    <property type="evidence" value="ECO:0007669"/>
    <property type="project" value="InterPro"/>
</dbReference>
<dbReference type="InterPro" id="IPR017927">
    <property type="entry name" value="FAD-bd_FR_type"/>
</dbReference>